<dbReference type="Proteomes" id="UP000503336">
    <property type="component" value="Chromosome"/>
</dbReference>
<proteinExistence type="predicted"/>
<keyword evidence="3" id="KW-1185">Reference proteome</keyword>
<evidence type="ECO:0000313" key="2">
    <source>
        <dbReference type="EMBL" id="QIE55881.1"/>
    </source>
</evidence>
<evidence type="ECO:0000256" key="1">
    <source>
        <dbReference type="SAM" id="Phobius"/>
    </source>
</evidence>
<dbReference type="RefSeq" id="WP_165098362.1">
    <property type="nucleotide sequence ID" value="NZ_CP049056.1"/>
</dbReference>
<dbReference type="AlphaFoldDB" id="A0A7L5BWQ9"/>
<reference evidence="2 3" key="1">
    <citation type="submission" date="2020-02" db="EMBL/GenBank/DDBJ databases">
        <title>complete genome sequence of Rhodobacteraceae bacterium.</title>
        <authorList>
            <person name="Park J."/>
            <person name="Kim Y.-S."/>
            <person name="Kim K.-H."/>
        </authorList>
    </citation>
    <scope>NUCLEOTIDE SEQUENCE [LARGE SCALE GENOMIC DNA]</scope>
    <source>
        <strain evidence="2 3">RR4-56</strain>
    </source>
</reference>
<feature type="transmembrane region" description="Helical" evidence="1">
    <location>
        <begin position="6"/>
        <end position="28"/>
    </location>
</feature>
<keyword evidence="1" id="KW-0472">Membrane</keyword>
<dbReference type="KEGG" id="hdh:G5B40_10740"/>
<gene>
    <name evidence="2" type="ORF">G5B40_10740</name>
</gene>
<evidence type="ECO:0000313" key="3">
    <source>
        <dbReference type="Proteomes" id="UP000503336"/>
    </source>
</evidence>
<sequence length="102" mass="10823">MTRVELTISIAGALLTAFAIGWLAHWLWSRAARVASPRGDRADELAAELLEIEAERDRISAEAAAEVAAAAALLREREAELSAAMDGLGAARAELAALRGER</sequence>
<protein>
    <submittedName>
        <fullName evidence="2">Uncharacterized protein</fullName>
    </submittedName>
</protein>
<dbReference type="EMBL" id="CP049056">
    <property type="protein sequence ID" value="QIE55881.1"/>
    <property type="molecule type" value="Genomic_DNA"/>
</dbReference>
<accession>A0A7L5BWQ9</accession>
<organism evidence="2 3">
    <name type="scientific">Pikeienuella piscinae</name>
    <dbReference type="NCBI Taxonomy" id="2748098"/>
    <lineage>
        <taxon>Bacteria</taxon>
        <taxon>Pseudomonadati</taxon>
        <taxon>Pseudomonadota</taxon>
        <taxon>Alphaproteobacteria</taxon>
        <taxon>Rhodobacterales</taxon>
        <taxon>Paracoccaceae</taxon>
        <taxon>Pikeienuella</taxon>
    </lineage>
</organism>
<name>A0A7L5BWQ9_9RHOB</name>
<keyword evidence="1" id="KW-0812">Transmembrane</keyword>
<keyword evidence="1" id="KW-1133">Transmembrane helix</keyword>